<feature type="chain" id="PRO_5035955124" description="NAD(P)(+)--arginine ADP-ribosyltransferase" evidence="6">
    <location>
        <begin position="24"/>
        <end position="281"/>
    </location>
</feature>
<comment type="catalytic activity">
    <reaction evidence="5 6">
        <text>L-arginyl-[protein] + NAD(+) = N(omega)-(ADP-D-ribosyl)-L-arginyl-[protein] + nicotinamide + H(+)</text>
        <dbReference type="Rhea" id="RHEA:19149"/>
        <dbReference type="Rhea" id="RHEA-COMP:10532"/>
        <dbReference type="Rhea" id="RHEA-COMP:15087"/>
        <dbReference type="ChEBI" id="CHEBI:15378"/>
        <dbReference type="ChEBI" id="CHEBI:17154"/>
        <dbReference type="ChEBI" id="CHEBI:29965"/>
        <dbReference type="ChEBI" id="CHEBI:57540"/>
        <dbReference type="ChEBI" id="CHEBI:142554"/>
        <dbReference type="EC" id="2.4.2.31"/>
    </reaction>
</comment>
<evidence type="ECO:0000256" key="6">
    <source>
        <dbReference type="RuleBase" id="RU361228"/>
    </source>
</evidence>
<evidence type="ECO:0000256" key="1">
    <source>
        <dbReference type="ARBA" id="ARBA00009558"/>
    </source>
</evidence>
<dbReference type="AlphaFoldDB" id="A0A8S2IZ47"/>
<comment type="similarity">
    <text evidence="1 6">Belongs to the Arg-specific ADP-ribosyltransferase family.</text>
</comment>
<reference evidence="8" key="1">
    <citation type="submission" date="2021-02" db="EMBL/GenBank/DDBJ databases">
        <authorList>
            <person name="Nowell W R."/>
        </authorList>
    </citation>
    <scope>NUCLEOTIDE SEQUENCE</scope>
</reference>
<evidence type="ECO:0000256" key="3">
    <source>
        <dbReference type="ARBA" id="ARBA00022679"/>
    </source>
</evidence>
<organism evidence="8 9">
    <name type="scientific">Didymodactylos carnosus</name>
    <dbReference type="NCBI Taxonomy" id="1234261"/>
    <lineage>
        <taxon>Eukaryota</taxon>
        <taxon>Metazoa</taxon>
        <taxon>Spiralia</taxon>
        <taxon>Gnathifera</taxon>
        <taxon>Rotifera</taxon>
        <taxon>Eurotatoria</taxon>
        <taxon>Bdelloidea</taxon>
        <taxon>Philodinida</taxon>
        <taxon>Philodinidae</taxon>
        <taxon>Didymodactylos</taxon>
    </lineage>
</organism>
<feature type="signal peptide" evidence="6">
    <location>
        <begin position="1"/>
        <end position="23"/>
    </location>
</feature>
<keyword evidence="6" id="KW-0521">NADP</keyword>
<gene>
    <name evidence="7" type="ORF">OVA965_LOCUS15237</name>
    <name evidence="8" type="ORF">TMI583_LOCUS15243</name>
</gene>
<evidence type="ECO:0000313" key="9">
    <source>
        <dbReference type="Proteomes" id="UP000682733"/>
    </source>
</evidence>
<dbReference type="GO" id="GO:0106274">
    <property type="term" value="F:NAD+-protein-arginine ADP-ribosyltransferase activity"/>
    <property type="evidence" value="ECO:0007669"/>
    <property type="project" value="UniProtKB-EC"/>
</dbReference>
<evidence type="ECO:0000256" key="2">
    <source>
        <dbReference type="ARBA" id="ARBA00022676"/>
    </source>
</evidence>
<protein>
    <recommendedName>
        <fullName evidence="6">NAD(P)(+)--arginine ADP-ribosyltransferase</fullName>
        <ecNumber evidence="6">2.4.2.31</ecNumber>
    </recommendedName>
    <alternativeName>
        <fullName evidence="6">Mono(ADP-ribosyl)transferase</fullName>
    </alternativeName>
</protein>
<dbReference type="EC" id="2.4.2.31" evidence="6"/>
<dbReference type="Proteomes" id="UP000682733">
    <property type="component" value="Unassembled WGS sequence"/>
</dbReference>
<proteinExistence type="inferred from homology"/>
<keyword evidence="3 6" id="KW-0808">Transferase</keyword>
<accession>A0A8S2IZ47</accession>
<keyword evidence="2 6" id="KW-0328">Glycosyltransferase</keyword>
<keyword evidence="6" id="KW-0732">Signal</keyword>
<dbReference type="Proteomes" id="UP000677228">
    <property type="component" value="Unassembled WGS sequence"/>
</dbReference>
<dbReference type="SUPFAM" id="SSF56399">
    <property type="entry name" value="ADP-ribosylation"/>
    <property type="match status" value="1"/>
</dbReference>
<keyword evidence="4" id="KW-0548">Nucleotidyltransferase</keyword>
<evidence type="ECO:0000256" key="4">
    <source>
        <dbReference type="ARBA" id="ARBA00022695"/>
    </source>
</evidence>
<dbReference type="GO" id="GO:0016779">
    <property type="term" value="F:nucleotidyltransferase activity"/>
    <property type="evidence" value="ECO:0007669"/>
    <property type="project" value="UniProtKB-KW"/>
</dbReference>
<sequence length="281" mass="31640">MARVQFYLVGLCLLLMAIMTVNGSTTLNKRGLQPVSPTGGSSSTRSPHFIEYMNEPASPSTCHGTTPCQIQLIIKDYQKSEVRSLDEVMKNFVKSGEPATYDSDLRDCREKAKTIKAKTRTIPLSVDEIAIIMCYTKAGLLHEAVNKALRSGDTEKLAPFAGYVNLLHLALKKLQFLKTTVYRGEEWNDPHEYARGDKFQWAAFTSATTSKDKINEFIKKNDGKVKKTEFIIEAINARDVDIYSAEPGEKEHLFLPGARFKVEQVEKKDNLHQIIHLTEIL</sequence>
<evidence type="ECO:0000313" key="7">
    <source>
        <dbReference type="EMBL" id="CAF1015024.1"/>
    </source>
</evidence>
<comment type="caution">
    <text evidence="8">The sequence shown here is derived from an EMBL/GenBank/DDBJ whole genome shotgun (WGS) entry which is preliminary data.</text>
</comment>
<evidence type="ECO:0000256" key="5">
    <source>
        <dbReference type="ARBA" id="ARBA00047597"/>
    </source>
</evidence>
<dbReference type="Gene3D" id="3.90.176.10">
    <property type="entry name" value="Toxin ADP-ribosyltransferase, Chain A, domain 1"/>
    <property type="match status" value="1"/>
</dbReference>
<dbReference type="InterPro" id="IPR000768">
    <property type="entry name" value="ART"/>
</dbReference>
<evidence type="ECO:0000313" key="8">
    <source>
        <dbReference type="EMBL" id="CAF3784101.1"/>
    </source>
</evidence>
<keyword evidence="6" id="KW-0520">NAD</keyword>
<name>A0A8S2IZ47_9BILA</name>
<dbReference type="EMBL" id="CAJOBA010006820">
    <property type="protein sequence ID" value="CAF3784101.1"/>
    <property type="molecule type" value="Genomic_DNA"/>
</dbReference>
<dbReference type="Pfam" id="PF01129">
    <property type="entry name" value="ART"/>
    <property type="match status" value="1"/>
</dbReference>
<dbReference type="EMBL" id="CAJNOK010006811">
    <property type="protein sequence ID" value="CAF1015024.1"/>
    <property type="molecule type" value="Genomic_DNA"/>
</dbReference>
<dbReference type="PROSITE" id="PS51996">
    <property type="entry name" value="TR_MART"/>
    <property type="match status" value="1"/>
</dbReference>